<dbReference type="Pfam" id="PF00571">
    <property type="entry name" value="CBS"/>
    <property type="match status" value="2"/>
</dbReference>
<dbReference type="SUPFAM" id="SSF54631">
    <property type="entry name" value="CBS-domain pair"/>
    <property type="match status" value="1"/>
</dbReference>
<keyword evidence="2" id="KW-0812">Transmembrane</keyword>
<feature type="domain" description="CBS" evidence="3">
    <location>
        <begin position="300"/>
        <end position="356"/>
    </location>
</feature>
<feature type="transmembrane region" description="Helical" evidence="2">
    <location>
        <begin position="114"/>
        <end position="135"/>
    </location>
</feature>
<keyword evidence="2" id="KW-1133">Transmembrane helix</keyword>
<dbReference type="PANTHER" id="PTHR33741:SF5">
    <property type="entry name" value="TRANSMEMBRANE PROTEIN DDB_G0269096-RELATED"/>
    <property type="match status" value="1"/>
</dbReference>
<dbReference type="EMBL" id="JACIEE010000007">
    <property type="protein sequence ID" value="MBB3978195.1"/>
    <property type="molecule type" value="Genomic_DNA"/>
</dbReference>
<evidence type="ECO:0000256" key="1">
    <source>
        <dbReference type="PROSITE-ProRule" id="PRU00703"/>
    </source>
</evidence>
<comment type="caution">
    <text evidence="4">The sequence shown here is derived from an EMBL/GenBank/DDBJ whole genome shotgun (WGS) entry which is preliminary data.</text>
</comment>
<proteinExistence type="predicted"/>
<keyword evidence="1" id="KW-0129">CBS domain</keyword>
<protein>
    <submittedName>
        <fullName evidence="4">CBS domain-containing membrane protein</fullName>
    </submittedName>
</protein>
<feature type="domain" description="CBS" evidence="3">
    <location>
        <begin position="216"/>
        <end position="274"/>
    </location>
</feature>
<evidence type="ECO:0000256" key="2">
    <source>
        <dbReference type="SAM" id="Phobius"/>
    </source>
</evidence>
<gene>
    <name evidence="4" type="ORF">GGQ64_003429</name>
</gene>
<dbReference type="Pfam" id="PF04982">
    <property type="entry name" value="TM_HPP"/>
    <property type="match status" value="1"/>
</dbReference>
<dbReference type="Gene3D" id="3.10.580.10">
    <property type="entry name" value="CBS-domain"/>
    <property type="match status" value="1"/>
</dbReference>
<organism evidence="4 5">
    <name type="scientific">Mycoplana azooxidifex</name>
    <dbReference type="NCBI Taxonomy" id="1636188"/>
    <lineage>
        <taxon>Bacteria</taxon>
        <taxon>Pseudomonadati</taxon>
        <taxon>Pseudomonadota</taxon>
        <taxon>Alphaproteobacteria</taxon>
        <taxon>Hyphomicrobiales</taxon>
        <taxon>Rhizobiaceae</taxon>
        <taxon>Mycoplana</taxon>
    </lineage>
</organism>
<name>A0A7W6DCL7_9HYPH</name>
<dbReference type="Proteomes" id="UP000574761">
    <property type="component" value="Unassembled WGS sequence"/>
</dbReference>
<feature type="transmembrane region" description="Helical" evidence="2">
    <location>
        <begin position="74"/>
        <end position="94"/>
    </location>
</feature>
<dbReference type="InterPro" id="IPR046342">
    <property type="entry name" value="CBS_dom_sf"/>
</dbReference>
<dbReference type="PANTHER" id="PTHR33741">
    <property type="entry name" value="TRANSMEMBRANE PROTEIN DDB_G0269096-RELATED"/>
    <property type="match status" value="1"/>
</dbReference>
<evidence type="ECO:0000313" key="4">
    <source>
        <dbReference type="EMBL" id="MBB3978195.1"/>
    </source>
</evidence>
<dbReference type="InterPro" id="IPR058581">
    <property type="entry name" value="TM_HPP"/>
</dbReference>
<dbReference type="InterPro" id="IPR000644">
    <property type="entry name" value="CBS_dom"/>
</dbReference>
<feature type="transmembrane region" description="Helical" evidence="2">
    <location>
        <begin position="48"/>
        <end position="67"/>
    </location>
</feature>
<dbReference type="InterPro" id="IPR007065">
    <property type="entry name" value="HPP"/>
</dbReference>
<keyword evidence="2" id="KW-0472">Membrane</keyword>
<reference evidence="4 5" key="1">
    <citation type="submission" date="2020-08" db="EMBL/GenBank/DDBJ databases">
        <title>Genomic Encyclopedia of Type Strains, Phase IV (KMG-IV): sequencing the most valuable type-strain genomes for metagenomic binning, comparative biology and taxonomic classification.</title>
        <authorList>
            <person name="Goeker M."/>
        </authorList>
    </citation>
    <scope>NUCLEOTIDE SEQUENCE [LARGE SCALE GENOMIC DNA]</scope>
    <source>
        <strain evidence="4 5">DSM 100211</strain>
    </source>
</reference>
<dbReference type="PROSITE" id="PS51371">
    <property type="entry name" value="CBS"/>
    <property type="match status" value="2"/>
</dbReference>
<dbReference type="CDD" id="cd04600">
    <property type="entry name" value="CBS_pair_HPP_assoc"/>
    <property type="match status" value="1"/>
</dbReference>
<dbReference type="SMART" id="SM00116">
    <property type="entry name" value="CBS"/>
    <property type="match status" value="2"/>
</dbReference>
<dbReference type="AlphaFoldDB" id="A0A7W6DCL7"/>
<evidence type="ECO:0000313" key="5">
    <source>
        <dbReference type="Proteomes" id="UP000574761"/>
    </source>
</evidence>
<sequence length="370" mass="39118">MGVLLTGLVSTMAVGSGDVSLPLLIAPMGASAVLLFAAPTSPLAQPWSIMGGNMIAAFIGVSCALAIGDPVVAAAVAVALAIATMMMMGCLHPPSGAVALTAVLGGPAVHEAGYWFVLTPVGVNSALILLVAFAFNNATGRRYPHLAPVAATNPHHTADPLPTQRLGVVPEDLQAVLAQYDEVVNISSDVLDELLHQAQIRAYHRRSGEISCSEVMSRDVATVSPQTSLREAWRLLLEHRIKALPVVTEADGLVGIVTQTDFMHNSALGRNGQLRFGFGDKVRLVLGGRSKTPRIVADIMTRRVQSALPETMIAKLVPPMADMGLHHMPIVNERNRVVGIVTQSDLIAALFQRHTEQASAEEESPRANVA</sequence>
<keyword evidence="5" id="KW-1185">Reference proteome</keyword>
<accession>A0A7W6DCL7</accession>
<evidence type="ECO:0000259" key="3">
    <source>
        <dbReference type="PROSITE" id="PS51371"/>
    </source>
</evidence>